<dbReference type="Gene3D" id="3.90.920.10">
    <property type="entry name" value="DNA primase, PRIM domain"/>
    <property type="match status" value="1"/>
</dbReference>
<dbReference type="AlphaFoldDB" id="A0A329MWK1"/>
<dbReference type="Pfam" id="PF08708">
    <property type="entry name" value="PriCT_1"/>
    <property type="match status" value="1"/>
</dbReference>
<dbReference type="EMBL" id="QMFB01000002">
    <property type="protein sequence ID" value="RAV22217.1"/>
    <property type="molecule type" value="Genomic_DNA"/>
</dbReference>
<dbReference type="RefSeq" id="WP_113029624.1">
    <property type="nucleotide sequence ID" value="NZ_QMFB01000002.1"/>
</dbReference>
<sequence length="328" mass="38101">MQEYIYVDVAKDGPQNRNRICRFDALDTWGKELKDTYCTYFRYTADMKRHVELNGTVRGYEGPAYSPFIPFDIDADMLHISLDRTKDLLNKLIGYGVDLNTCKVYFSGSKGFHVLLPSETVEVEPSEHIHRAFRHFVKRLDVPYVDMTIYDKVRLFRMPNTINTKSNKYKIPMHHLEVFGATAAKIMNDAMKPREDWAAERASPNEQLTTLYVGQKEEQQQQPRADLHAGTIQRKICLQRMMEGVGAGERDNVGLRVAVHLKQSGLNKDMIWQSLRVWNNSNKPPIEDGDLERIYRQGLEQSYDFGCRDDVLSRYCDHKCQFYKAGRN</sequence>
<feature type="domain" description="Primase C-terminal 1" evidence="1">
    <location>
        <begin position="243"/>
        <end position="296"/>
    </location>
</feature>
<evidence type="ECO:0000259" key="1">
    <source>
        <dbReference type="Pfam" id="PF08708"/>
    </source>
</evidence>
<organism evidence="2 3">
    <name type="scientific">Paenibacillus contaminans</name>
    <dbReference type="NCBI Taxonomy" id="450362"/>
    <lineage>
        <taxon>Bacteria</taxon>
        <taxon>Bacillati</taxon>
        <taxon>Bacillota</taxon>
        <taxon>Bacilli</taxon>
        <taxon>Bacillales</taxon>
        <taxon>Paenibacillaceae</taxon>
        <taxon>Paenibacillus</taxon>
    </lineage>
</organism>
<evidence type="ECO:0000313" key="3">
    <source>
        <dbReference type="Proteomes" id="UP000250369"/>
    </source>
</evidence>
<name>A0A329MWK1_9BACL</name>
<dbReference type="Proteomes" id="UP000250369">
    <property type="component" value="Unassembled WGS sequence"/>
</dbReference>
<reference evidence="2 3" key="1">
    <citation type="journal article" date="2009" name="Int. J. Syst. Evol. Microbiol.">
        <title>Paenibacillus contaminans sp. nov., isolated from a contaminated laboratory plate.</title>
        <authorList>
            <person name="Chou J.H."/>
            <person name="Lee J.H."/>
            <person name="Lin M.C."/>
            <person name="Chang P.S."/>
            <person name="Arun A.B."/>
            <person name="Young C.C."/>
            <person name="Chen W.M."/>
        </authorList>
    </citation>
    <scope>NUCLEOTIDE SEQUENCE [LARGE SCALE GENOMIC DNA]</scope>
    <source>
        <strain evidence="2 3">CKOBP-6</strain>
    </source>
</reference>
<comment type="caution">
    <text evidence="2">The sequence shown here is derived from an EMBL/GenBank/DDBJ whole genome shotgun (WGS) entry which is preliminary data.</text>
</comment>
<keyword evidence="3" id="KW-1185">Reference proteome</keyword>
<gene>
    <name evidence="2" type="ORF">DQG23_04500</name>
</gene>
<protein>
    <recommendedName>
        <fullName evidence="1">Primase C-terminal 1 domain-containing protein</fullName>
    </recommendedName>
</protein>
<accession>A0A329MWK1</accession>
<dbReference type="InterPro" id="IPR014820">
    <property type="entry name" value="PriCT_1"/>
</dbReference>
<proteinExistence type="predicted"/>
<dbReference type="SUPFAM" id="SSF56747">
    <property type="entry name" value="Prim-pol domain"/>
    <property type="match status" value="1"/>
</dbReference>
<evidence type="ECO:0000313" key="2">
    <source>
        <dbReference type="EMBL" id="RAV22217.1"/>
    </source>
</evidence>
<dbReference type="OrthoDB" id="268750at2"/>